<dbReference type="AlphaFoldDB" id="A0A448N1T4"/>
<protein>
    <submittedName>
        <fullName evidence="2">Uncharacterized protein</fullName>
    </submittedName>
</protein>
<proteinExistence type="predicted"/>
<evidence type="ECO:0000313" key="2">
    <source>
        <dbReference type="EMBL" id="VEH71349.1"/>
    </source>
</evidence>
<dbReference type="RefSeq" id="WP_159424548.1">
    <property type="nucleotide sequence ID" value="NZ_CAURRE010000088.1"/>
</dbReference>
<keyword evidence="1" id="KW-1133">Transmembrane helix</keyword>
<dbReference type="Proteomes" id="UP000273044">
    <property type="component" value="Chromosome"/>
</dbReference>
<gene>
    <name evidence="2" type="ORF">NCTC12967_02669</name>
</gene>
<name>A0A448N1T4_9ACTN</name>
<keyword evidence="1" id="KW-0812">Transmembrane</keyword>
<dbReference type="EMBL" id="LR134406">
    <property type="protein sequence ID" value="VEH71349.1"/>
    <property type="molecule type" value="Genomic_DNA"/>
</dbReference>
<accession>A0A448N1T4</accession>
<feature type="transmembrane region" description="Helical" evidence="1">
    <location>
        <begin position="32"/>
        <end position="49"/>
    </location>
</feature>
<keyword evidence="3" id="KW-1185">Reference proteome</keyword>
<sequence length="58" mass="6062">MNRHIVIGALAALLFVAGTVLSLIRGETLMAVVLGLGGVAFIVRTVLALRGSSREKDD</sequence>
<organism evidence="2 3">
    <name type="scientific">Arachnia propionica</name>
    <dbReference type="NCBI Taxonomy" id="1750"/>
    <lineage>
        <taxon>Bacteria</taxon>
        <taxon>Bacillati</taxon>
        <taxon>Actinomycetota</taxon>
        <taxon>Actinomycetes</taxon>
        <taxon>Propionibacteriales</taxon>
        <taxon>Propionibacteriaceae</taxon>
        <taxon>Arachnia</taxon>
    </lineage>
</organism>
<reference evidence="2 3" key="1">
    <citation type="submission" date="2018-12" db="EMBL/GenBank/DDBJ databases">
        <authorList>
            <consortium name="Pathogen Informatics"/>
        </authorList>
    </citation>
    <scope>NUCLEOTIDE SEQUENCE [LARGE SCALE GENOMIC DNA]</scope>
    <source>
        <strain evidence="2 3">NCTC12967</strain>
    </source>
</reference>
<evidence type="ECO:0000256" key="1">
    <source>
        <dbReference type="SAM" id="Phobius"/>
    </source>
</evidence>
<dbReference type="GeneID" id="64408509"/>
<evidence type="ECO:0000313" key="3">
    <source>
        <dbReference type="Proteomes" id="UP000273044"/>
    </source>
</evidence>
<keyword evidence="1" id="KW-0472">Membrane</keyword>